<dbReference type="GO" id="GO:0008955">
    <property type="term" value="F:peptidoglycan glycosyltransferase activity"/>
    <property type="evidence" value="ECO:0007669"/>
    <property type="project" value="UniProtKB-EC"/>
</dbReference>
<dbReference type="Proteomes" id="UP000308901">
    <property type="component" value="Unassembled WGS sequence"/>
</dbReference>
<feature type="domain" description="Penicillin-binding protein transpeptidase" evidence="18">
    <location>
        <begin position="337"/>
        <end position="606"/>
    </location>
</feature>
<dbReference type="InterPro" id="IPR050396">
    <property type="entry name" value="Glycosyltr_51/Transpeptidase"/>
</dbReference>
<comment type="subcellular location">
    <subcellularLocation>
        <location evidence="1">Cell membrane</location>
    </subcellularLocation>
</comment>
<evidence type="ECO:0000256" key="15">
    <source>
        <dbReference type="ARBA" id="ARBA00023316"/>
    </source>
</evidence>
<keyword evidence="15" id="KW-0961">Cell wall biogenesis/degradation</keyword>
<dbReference type="OrthoDB" id="9766909at2"/>
<dbReference type="GO" id="GO:0030288">
    <property type="term" value="C:outer membrane-bounded periplasmic space"/>
    <property type="evidence" value="ECO:0007669"/>
    <property type="project" value="TreeGrafter"/>
</dbReference>
<evidence type="ECO:0000256" key="5">
    <source>
        <dbReference type="ARBA" id="ARBA00022475"/>
    </source>
</evidence>
<dbReference type="InterPro" id="IPR036950">
    <property type="entry name" value="PBP_transglycosylase"/>
</dbReference>
<dbReference type="UniPathway" id="UPA00219"/>
<keyword evidence="5" id="KW-1003">Cell membrane</keyword>
<name>A0A5R8XZE0_9BACT</name>
<keyword evidence="7" id="KW-0645">Protease</keyword>
<dbReference type="GO" id="GO:0008658">
    <property type="term" value="F:penicillin binding"/>
    <property type="evidence" value="ECO:0007669"/>
    <property type="project" value="InterPro"/>
</dbReference>
<keyword evidence="8" id="KW-0328">Glycosyltransferase</keyword>
<dbReference type="PANTHER" id="PTHR32282">
    <property type="entry name" value="BINDING PROTEIN TRANSPEPTIDASE, PUTATIVE-RELATED"/>
    <property type="match status" value="1"/>
</dbReference>
<dbReference type="SUPFAM" id="SSF56601">
    <property type="entry name" value="beta-lactamase/transpeptidase-like"/>
    <property type="match status" value="1"/>
</dbReference>
<dbReference type="FunFam" id="1.10.3810.10:FF:000001">
    <property type="entry name" value="Penicillin-binding protein 1A"/>
    <property type="match status" value="1"/>
</dbReference>
<accession>A0A5R8XZE0</accession>
<protein>
    <submittedName>
        <fullName evidence="20">PBP1A family penicillin-binding protein</fullName>
    </submittedName>
</protein>
<reference evidence="20 21" key="1">
    <citation type="submission" date="2019-05" db="EMBL/GenBank/DDBJ databases">
        <title>Arcobacter sp. nov., isolated from sea sediment.</title>
        <authorList>
            <person name="Kim W."/>
        </authorList>
    </citation>
    <scope>NUCLEOTIDE SEQUENCE [LARGE SCALE GENOMIC DNA]</scope>
    <source>
        <strain evidence="20 21">CAU 1517</strain>
    </source>
</reference>
<comment type="similarity">
    <text evidence="4">In the N-terminal section; belongs to the glycosyltransferase 51 family.</text>
</comment>
<evidence type="ECO:0000256" key="11">
    <source>
        <dbReference type="ARBA" id="ARBA00022960"/>
    </source>
</evidence>
<comment type="catalytic activity">
    <reaction evidence="16">
        <text>Preferential cleavage: (Ac)2-L-Lys-D-Ala-|-D-Ala. Also transpeptidation of peptidyl-alanyl moieties that are N-acyl substituents of D-alanine.</text>
        <dbReference type="EC" id="3.4.16.4"/>
    </reaction>
</comment>
<keyword evidence="13" id="KW-0472">Membrane</keyword>
<dbReference type="PANTHER" id="PTHR32282:SF11">
    <property type="entry name" value="PENICILLIN-BINDING PROTEIN 1B"/>
    <property type="match status" value="1"/>
</dbReference>
<keyword evidence="12" id="KW-0573">Peptidoglycan synthesis</keyword>
<evidence type="ECO:0000256" key="3">
    <source>
        <dbReference type="ARBA" id="ARBA00007090"/>
    </source>
</evidence>
<sequence>MMKYIFTFLLLITIGVAAWLLNLYNEIRFDINQVVNYNPKKTTQIFDNKGKLIANIFDKEHRLYVKYEDIPARVIEALVAIEDTQFFEHAGVNPDAISRAMIKNIKAGGYAEGASTLTQQLIKQVVLSREKKLIRKIKEALLAIRLETILTKEEILERYLNQVYFGHSYYGIKTASQGYFRKNLYELNIKEIAILVGLPKAPSFYDPTRNLKFALTRANQVVKRMHTLGWINKSEYEYAINYVPEVFDDTLTKNKAPYVVDYALKLLKDDIPDIKTGGYKVNLTIDLDAQEIAREALTHGYNGILERDQKLQKNPRNNVDKNNQAVEEGYFVNSLNGAIISIENDTGKILALVGGVDYQESSFNRVIQSKRQPGSAVKPFLYQTALDVGYSPASQLVDIGRTYDYKDNEGNEKKWQPKNYGGKFKGLITLRESLVKSRNLATINLVTDVGINEMYKGLESFGITDMPRDLSITLGSFSISPLYLSMAYSVFSNDGVQVTPYMINSIVDFKDNIINFEPQTKFVKSPEQIFLMKSILQDVVKRGTGRRAGVEGIELAGKTGTTNDNIDAWFCGFSPSIQTIVWYGNDDNTPMRKSEGGGTTAAPAFSYFYNKYLEVHPEIKREFSKPEGVKTSIINGKEEYYTKQSPLPEIETPQVIEKNIQGEVIEF</sequence>
<keyword evidence="10" id="KW-0378">Hydrolase</keyword>
<dbReference type="GO" id="GO:0009002">
    <property type="term" value="F:serine-type D-Ala-D-Ala carboxypeptidase activity"/>
    <property type="evidence" value="ECO:0007669"/>
    <property type="project" value="UniProtKB-EC"/>
</dbReference>
<comment type="pathway">
    <text evidence="2">Cell wall biogenesis; peptidoglycan biosynthesis.</text>
</comment>
<dbReference type="AlphaFoldDB" id="A0A5R8XZE0"/>
<dbReference type="Pfam" id="PF00912">
    <property type="entry name" value="Transgly"/>
    <property type="match status" value="1"/>
</dbReference>
<feature type="domain" description="Glycosyl transferase family 51" evidence="19">
    <location>
        <begin position="50"/>
        <end position="226"/>
    </location>
</feature>
<dbReference type="GO" id="GO:0008360">
    <property type="term" value="P:regulation of cell shape"/>
    <property type="evidence" value="ECO:0007669"/>
    <property type="project" value="UniProtKB-KW"/>
</dbReference>
<evidence type="ECO:0000256" key="8">
    <source>
        <dbReference type="ARBA" id="ARBA00022676"/>
    </source>
</evidence>
<evidence type="ECO:0000256" key="16">
    <source>
        <dbReference type="ARBA" id="ARBA00034000"/>
    </source>
</evidence>
<keyword evidence="6" id="KW-0121">Carboxypeptidase</keyword>
<evidence type="ECO:0000256" key="7">
    <source>
        <dbReference type="ARBA" id="ARBA00022670"/>
    </source>
</evidence>
<dbReference type="InterPro" id="IPR023346">
    <property type="entry name" value="Lysozyme-like_dom_sf"/>
</dbReference>
<evidence type="ECO:0000256" key="4">
    <source>
        <dbReference type="ARBA" id="ARBA00007739"/>
    </source>
</evidence>
<evidence type="ECO:0000259" key="18">
    <source>
        <dbReference type="Pfam" id="PF00905"/>
    </source>
</evidence>
<keyword evidence="14" id="KW-0511">Multifunctional enzyme</keyword>
<dbReference type="SUPFAM" id="SSF53955">
    <property type="entry name" value="Lysozyme-like"/>
    <property type="match status" value="1"/>
</dbReference>
<evidence type="ECO:0000256" key="17">
    <source>
        <dbReference type="ARBA" id="ARBA00049902"/>
    </source>
</evidence>
<evidence type="ECO:0000256" key="9">
    <source>
        <dbReference type="ARBA" id="ARBA00022679"/>
    </source>
</evidence>
<evidence type="ECO:0000256" key="12">
    <source>
        <dbReference type="ARBA" id="ARBA00022984"/>
    </source>
</evidence>
<dbReference type="InterPro" id="IPR001460">
    <property type="entry name" value="PCN-bd_Tpept"/>
</dbReference>
<evidence type="ECO:0000313" key="21">
    <source>
        <dbReference type="Proteomes" id="UP000308901"/>
    </source>
</evidence>
<evidence type="ECO:0000313" key="20">
    <source>
        <dbReference type="EMBL" id="TLP37103.1"/>
    </source>
</evidence>
<evidence type="ECO:0000256" key="13">
    <source>
        <dbReference type="ARBA" id="ARBA00023136"/>
    </source>
</evidence>
<organism evidence="20 21">
    <name type="scientific">Arcobacter arenosus</name>
    <dbReference type="NCBI Taxonomy" id="2576037"/>
    <lineage>
        <taxon>Bacteria</taxon>
        <taxon>Pseudomonadati</taxon>
        <taxon>Campylobacterota</taxon>
        <taxon>Epsilonproteobacteria</taxon>
        <taxon>Campylobacterales</taxon>
        <taxon>Arcobacteraceae</taxon>
        <taxon>Arcobacter</taxon>
    </lineage>
</organism>
<comment type="catalytic activity">
    <reaction evidence="17">
        <text>[GlcNAc-(1-&gt;4)-Mur2Ac(oyl-L-Ala-gamma-D-Glu-L-Lys-D-Ala-D-Ala)](n)-di-trans,octa-cis-undecaprenyl diphosphate + beta-D-GlcNAc-(1-&gt;4)-Mur2Ac(oyl-L-Ala-gamma-D-Glu-L-Lys-D-Ala-D-Ala)-di-trans,octa-cis-undecaprenyl diphosphate = [GlcNAc-(1-&gt;4)-Mur2Ac(oyl-L-Ala-gamma-D-Glu-L-Lys-D-Ala-D-Ala)](n+1)-di-trans,octa-cis-undecaprenyl diphosphate + di-trans,octa-cis-undecaprenyl diphosphate + H(+)</text>
        <dbReference type="Rhea" id="RHEA:23708"/>
        <dbReference type="Rhea" id="RHEA-COMP:9602"/>
        <dbReference type="Rhea" id="RHEA-COMP:9603"/>
        <dbReference type="ChEBI" id="CHEBI:15378"/>
        <dbReference type="ChEBI" id="CHEBI:58405"/>
        <dbReference type="ChEBI" id="CHEBI:60033"/>
        <dbReference type="ChEBI" id="CHEBI:78435"/>
        <dbReference type="EC" id="2.4.99.28"/>
    </reaction>
</comment>
<dbReference type="Gene3D" id="3.40.710.10">
    <property type="entry name" value="DD-peptidase/beta-lactamase superfamily"/>
    <property type="match status" value="1"/>
</dbReference>
<dbReference type="InterPro" id="IPR012338">
    <property type="entry name" value="Beta-lactam/transpept-like"/>
</dbReference>
<dbReference type="Gene3D" id="1.10.3810.10">
    <property type="entry name" value="Biosynthetic peptidoglycan transglycosylase-like"/>
    <property type="match status" value="1"/>
</dbReference>
<evidence type="ECO:0000256" key="14">
    <source>
        <dbReference type="ARBA" id="ARBA00023268"/>
    </source>
</evidence>
<evidence type="ECO:0000256" key="6">
    <source>
        <dbReference type="ARBA" id="ARBA00022645"/>
    </source>
</evidence>
<keyword evidence="9" id="KW-0808">Transferase</keyword>
<keyword evidence="11" id="KW-0133">Cell shape</keyword>
<evidence type="ECO:0000256" key="10">
    <source>
        <dbReference type="ARBA" id="ARBA00022801"/>
    </source>
</evidence>
<proteinExistence type="inferred from homology"/>
<dbReference type="GO" id="GO:0005886">
    <property type="term" value="C:plasma membrane"/>
    <property type="evidence" value="ECO:0007669"/>
    <property type="project" value="UniProtKB-SubCell"/>
</dbReference>
<gene>
    <name evidence="20" type="ORF">FDK22_12760</name>
</gene>
<comment type="similarity">
    <text evidence="3">In the C-terminal section; belongs to the transpeptidase family.</text>
</comment>
<dbReference type="GO" id="GO:0009252">
    <property type="term" value="P:peptidoglycan biosynthetic process"/>
    <property type="evidence" value="ECO:0007669"/>
    <property type="project" value="UniProtKB-UniPathway"/>
</dbReference>
<evidence type="ECO:0000259" key="19">
    <source>
        <dbReference type="Pfam" id="PF00912"/>
    </source>
</evidence>
<dbReference type="InterPro" id="IPR001264">
    <property type="entry name" value="Glyco_trans_51"/>
</dbReference>
<dbReference type="GO" id="GO:0006508">
    <property type="term" value="P:proteolysis"/>
    <property type="evidence" value="ECO:0007669"/>
    <property type="project" value="UniProtKB-KW"/>
</dbReference>
<dbReference type="NCBIfam" id="TIGR02074">
    <property type="entry name" value="PBP_1a_fam"/>
    <property type="match status" value="1"/>
</dbReference>
<dbReference type="Pfam" id="PF00905">
    <property type="entry name" value="Transpeptidase"/>
    <property type="match status" value="1"/>
</dbReference>
<dbReference type="EMBL" id="VANU01000005">
    <property type="protein sequence ID" value="TLP37103.1"/>
    <property type="molecule type" value="Genomic_DNA"/>
</dbReference>
<dbReference type="GO" id="GO:0071555">
    <property type="term" value="P:cell wall organization"/>
    <property type="evidence" value="ECO:0007669"/>
    <property type="project" value="UniProtKB-KW"/>
</dbReference>
<comment type="caution">
    <text evidence="20">The sequence shown here is derived from an EMBL/GenBank/DDBJ whole genome shotgun (WGS) entry which is preliminary data.</text>
</comment>
<keyword evidence="21" id="KW-1185">Reference proteome</keyword>
<evidence type="ECO:0000256" key="1">
    <source>
        <dbReference type="ARBA" id="ARBA00004236"/>
    </source>
</evidence>
<evidence type="ECO:0000256" key="2">
    <source>
        <dbReference type="ARBA" id="ARBA00004752"/>
    </source>
</evidence>